<proteinExistence type="predicted"/>
<keyword evidence="2" id="KW-1185">Reference proteome</keyword>
<evidence type="ECO:0000313" key="1">
    <source>
        <dbReference type="EMBL" id="KAK3077574.1"/>
    </source>
</evidence>
<comment type="caution">
    <text evidence="1">The sequence shown here is derived from an EMBL/GenBank/DDBJ whole genome shotgun (WGS) entry which is preliminary data.</text>
</comment>
<reference evidence="1" key="1">
    <citation type="submission" date="2024-09" db="EMBL/GenBank/DDBJ databases">
        <title>Black Yeasts Isolated from many extreme environments.</title>
        <authorList>
            <person name="Coleine C."/>
            <person name="Stajich J.E."/>
            <person name="Selbmann L."/>
        </authorList>
    </citation>
    <scope>NUCLEOTIDE SEQUENCE</scope>
    <source>
        <strain evidence="1">CCFEE 5737</strain>
    </source>
</reference>
<evidence type="ECO:0000313" key="2">
    <source>
        <dbReference type="Proteomes" id="UP001186974"/>
    </source>
</evidence>
<accession>A0ACC3DLX2</accession>
<name>A0ACC3DLX2_9PEZI</name>
<organism evidence="1 2">
    <name type="scientific">Coniosporium uncinatum</name>
    <dbReference type="NCBI Taxonomy" id="93489"/>
    <lineage>
        <taxon>Eukaryota</taxon>
        <taxon>Fungi</taxon>
        <taxon>Dikarya</taxon>
        <taxon>Ascomycota</taxon>
        <taxon>Pezizomycotina</taxon>
        <taxon>Dothideomycetes</taxon>
        <taxon>Dothideomycetes incertae sedis</taxon>
        <taxon>Coniosporium</taxon>
    </lineage>
</organism>
<dbReference type="EMBL" id="JAWDJW010002713">
    <property type="protein sequence ID" value="KAK3077574.1"/>
    <property type="molecule type" value="Genomic_DNA"/>
</dbReference>
<protein>
    <submittedName>
        <fullName evidence="1">Uncharacterized protein</fullName>
    </submittedName>
</protein>
<gene>
    <name evidence="1" type="ORF">LTS18_009873</name>
</gene>
<dbReference type="Proteomes" id="UP001186974">
    <property type="component" value="Unassembled WGS sequence"/>
</dbReference>
<sequence>MARKLERGKGRAMTESGGGGGGGVTAGAGEDEDVAGGTQGGDLVGKRLDAVVVFACGGEPYGAEMSSLFIATAHIGEFLASGKRPPRARSSIHL</sequence>